<gene>
    <name evidence="1" type="ORF">FNW02_03770</name>
</gene>
<reference evidence="1" key="1">
    <citation type="submission" date="2019-07" db="EMBL/GenBank/DDBJ databases">
        <title>Toxilogical consequences of a new and cryptic species of cyanobacteria (Komarekiella delphini-convector) recovered from the epidermis of a bottlenose dolphin and 1500 ft. in the air.</title>
        <authorList>
            <person name="Brown A.O."/>
            <person name="Dvorak P."/>
            <person name="Villanueva C.D."/>
            <person name="Foss A.J."/>
            <person name="Garvey A.D."/>
            <person name="Gibson Q.A."/>
            <person name="Johansen J.R."/>
            <person name="Casamatta D.A."/>
        </authorList>
    </citation>
    <scope>NUCLEOTIDE SEQUENCE</scope>
    <source>
        <strain evidence="1">SJRDD-AB1</strain>
    </source>
</reference>
<dbReference type="RefSeq" id="WP_191756240.1">
    <property type="nucleotide sequence ID" value="NZ_VJXY01000002.1"/>
</dbReference>
<evidence type="ECO:0000313" key="2">
    <source>
        <dbReference type="Proteomes" id="UP001165986"/>
    </source>
</evidence>
<sequence>MFNNKRRGVDGRLSGVLSEVANAFTQEYGIPVRTEFASFGSLKDRYAIALNQSNLSGEVRNSSVILSMRLP</sequence>
<dbReference type="EMBL" id="VJXY01000002">
    <property type="protein sequence ID" value="MBD6614991.1"/>
    <property type="molecule type" value="Genomic_DNA"/>
</dbReference>
<comment type="caution">
    <text evidence="1">The sequence shown here is derived from an EMBL/GenBank/DDBJ whole genome shotgun (WGS) entry which is preliminary data.</text>
</comment>
<keyword evidence="2" id="KW-1185">Reference proteome</keyword>
<protein>
    <submittedName>
        <fullName evidence="1">Uncharacterized protein</fullName>
    </submittedName>
</protein>
<dbReference type="AlphaFoldDB" id="A0AA40STK6"/>
<dbReference type="Proteomes" id="UP001165986">
    <property type="component" value="Unassembled WGS sequence"/>
</dbReference>
<accession>A0AA40STK6</accession>
<evidence type="ECO:0000313" key="1">
    <source>
        <dbReference type="EMBL" id="MBD6614991.1"/>
    </source>
</evidence>
<name>A0AA40STK6_9NOST</name>
<proteinExistence type="predicted"/>
<organism evidence="1 2">
    <name type="scientific">Komarekiella delphini-convector SJRDD-AB1</name>
    <dbReference type="NCBI Taxonomy" id="2593771"/>
    <lineage>
        <taxon>Bacteria</taxon>
        <taxon>Bacillati</taxon>
        <taxon>Cyanobacteriota</taxon>
        <taxon>Cyanophyceae</taxon>
        <taxon>Nostocales</taxon>
        <taxon>Nostocaceae</taxon>
        <taxon>Komarekiella</taxon>
        <taxon>Komarekiella delphini-convector</taxon>
    </lineage>
</organism>